<dbReference type="GO" id="GO:0016020">
    <property type="term" value="C:membrane"/>
    <property type="evidence" value="ECO:0007669"/>
    <property type="project" value="InterPro"/>
</dbReference>
<evidence type="ECO:0000313" key="7">
    <source>
        <dbReference type="Proteomes" id="UP000260790"/>
    </source>
</evidence>
<dbReference type="AlphaFoldDB" id="A0A3E4MCT9"/>
<evidence type="ECO:0000256" key="3">
    <source>
        <dbReference type="ARBA" id="ARBA00022692"/>
    </source>
</evidence>
<evidence type="ECO:0000313" key="6">
    <source>
        <dbReference type="EMBL" id="RGK47182.1"/>
    </source>
</evidence>
<reference evidence="6 7" key="1">
    <citation type="submission" date="2018-08" db="EMBL/GenBank/DDBJ databases">
        <title>A genome reference for cultivated species of the human gut microbiota.</title>
        <authorList>
            <person name="Zou Y."/>
            <person name="Xue W."/>
            <person name="Luo G."/>
        </authorList>
    </citation>
    <scope>NUCLEOTIDE SEQUENCE [LARGE SCALE GENOMIC DNA]</scope>
    <source>
        <strain evidence="6 7">TF10-9AT</strain>
    </source>
</reference>
<keyword evidence="5" id="KW-0472">Membrane</keyword>
<name>A0A3E4MCT9_9LACO</name>
<accession>A0A3E4MCT9</accession>
<keyword evidence="4" id="KW-1133">Transmembrane helix</keyword>
<protein>
    <submittedName>
        <fullName evidence="6">Flagellar biosynthesis protein FliZ</fullName>
    </submittedName>
</protein>
<evidence type="ECO:0000256" key="2">
    <source>
        <dbReference type="ARBA" id="ARBA00022475"/>
    </source>
</evidence>
<dbReference type="EMBL" id="QSQR01000003">
    <property type="protein sequence ID" value="RGK47182.1"/>
    <property type="molecule type" value="Genomic_DNA"/>
</dbReference>
<keyword evidence="6" id="KW-0282">Flagellum</keyword>
<proteinExistence type="predicted"/>
<keyword evidence="6" id="KW-0969">Cilium</keyword>
<evidence type="ECO:0000256" key="4">
    <source>
        <dbReference type="ARBA" id="ARBA00022989"/>
    </source>
</evidence>
<gene>
    <name evidence="6" type="ORF">DXD09_04310</name>
</gene>
<sequence>MDGILALVKMIAGLAAVLLLIVLTLKYLNRFTSQANENFRVMKKIAVTKSSSLAIVLIIDKYYVMSFSEQENKIIKELSKEEAEKLIRENRQNEERQLEMAENFKKIFEKAKRK</sequence>
<comment type="subcellular location">
    <subcellularLocation>
        <location evidence="1">Cell membrane</location>
    </subcellularLocation>
</comment>
<comment type="caution">
    <text evidence="6">The sequence shown here is derived from an EMBL/GenBank/DDBJ whole genome shotgun (WGS) entry which is preliminary data.</text>
</comment>
<keyword evidence="2" id="KW-1003">Cell membrane</keyword>
<dbReference type="Proteomes" id="UP000260790">
    <property type="component" value="Unassembled WGS sequence"/>
</dbReference>
<dbReference type="RefSeq" id="WP_003695242.1">
    <property type="nucleotide sequence ID" value="NZ_QSQR01000003.1"/>
</dbReference>
<dbReference type="InterPro" id="IPR022781">
    <property type="entry name" value="Flagellar_biosynth_FliO"/>
</dbReference>
<evidence type="ECO:0000256" key="5">
    <source>
        <dbReference type="ARBA" id="ARBA00023136"/>
    </source>
</evidence>
<dbReference type="GO" id="GO:0044781">
    <property type="term" value="P:bacterial-type flagellum organization"/>
    <property type="evidence" value="ECO:0007669"/>
    <property type="project" value="InterPro"/>
</dbReference>
<dbReference type="Pfam" id="PF04347">
    <property type="entry name" value="FliO"/>
    <property type="match status" value="1"/>
</dbReference>
<evidence type="ECO:0000256" key="1">
    <source>
        <dbReference type="ARBA" id="ARBA00004236"/>
    </source>
</evidence>
<keyword evidence="3" id="KW-0812">Transmembrane</keyword>
<organism evidence="6 7">
    <name type="scientific">Ligilactobacillus ruminis</name>
    <dbReference type="NCBI Taxonomy" id="1623"/>
    <lineage>
        <taxon>Bacteria</taxon>
        <taxon>Bacillati</taxon>
        <taxon>Bacillota</taxon>
        <taxon>Bacilli</taxon>
        <taxon>Lactobacillales</taxon>
        <taxon>Lactobacillaceae</taxon>
        <taxon>Ligilactobacillus</taxon>
    </lineage>
</organism>
<keyword evidence="6" id="KW-0966">Cell projection</keyword>